<keyword evidence="11" id="KW-0732">Signal</keyword>
<keyword evidence="13" id="KW-1185">Reference proteome</keyword>
<dbReference type="PANTHER" id="PTHR35091:SF2">
    <property type="entry name" value="FLAGELLAR PROTEIN FLIL"/>
    <property type="match status" value="1"/>
</dbReference>
<protein>
    <recommendedName>
        <fullName evidence="10">Flagellar protein FliL</fullName>
    </recommendedName>
</protein>
<evidence type="ECO:0000256" key="7">
    <source>
        <dbReference type="ARBA" id="ARBA00022779"/>
    </source>
</evidence>
<keyword evidence="5 10" id="KW-0145">Chemotaxis</keyword>
<keyword evidence="12" id="KW-0969">Cilium</keyword>
<comment type="function">
    <text evidence="1 10">Controls the rotational direction of flagella during chemotaxis.</text>
</comment>
<keyword evidence="9 10" id="KW-0472">Membrane</keyword>
<evidence type="ECO:0000256" key="4">
    <source>
        <dbReference type="ARBA" id="ARBA00022475"/>
    </source>
</evidence>
<dbReference type="RefSeq" id="WP_275710504.1">
    <property type="nucleotide sequence ID" value="NZ_JAKLTN010000002.1"/>
</dbReference>
<dbReference type="Proteomes" id="UP001165384">
    <property type="component" value="Unassembled WGS sequence"/>
</dbReference>
<evidence type="ECO:0000256" key="2">
    <source>
        <dbReference type="ARBA" id="ARBA00004162"/>
    </source>
</evidence>
<comment type="similarity">
    <text evidence="3 10">Belongs to the FliL family.</text>
</comment>
<accession>A0ABS9K2L8</accession>
<evidence type="ECO:0000313" key="13">
    <source>
        <dbReference type="Proteomes" id="UP001165384"/>
    </source>
</evidence>
<comment type="caution">
    <text evidence="12">The sequence shown here is derived from an EMBL/GenBank/DDBJ whole genome shotgun (WGS) entry which is preliminary data.</text>
</comment>
<keyword evidence="6" id="KW-0812">Transmembrane</keyword>
<evidence type="ECO:0000256" key="5">
    <source>
        <dbReference type="ARBA" id="ARBA00022500"/>
    </source>
</evidence>
<feature type="chain" id="PRO_5046466543" description="Flagellar protein FliL" evidence="11">
    <location>
        <begin position="27"/>
        <end position="133"/>
    </location>
</feature>
<comment type="subcellular location">
    <subcellularLocation>
        <location evidence="10">Cell inner membrane</location>
    </subcellularLocation>
    <subcellularLocation>
        <location evidence="2">Cell membrane</location>
        <topology evidence="2">Single-pass membrane protein</topology>
    </subcellularLocation>
</comment>
<keyword evidence="4" id="KW-1003">Cell membrane</keyword>
<gene>
    <name evidence="12" type="ORF">LZ012_10535</name>
</gene>
<organism evidence="12 13">
    <name type="scientific">Dechloromonas hankyongensis</name>
    <dbReference type="NCBI Taxonomy" id="2908002"/>
    <lineage>
        <taxon>Bacteria</taxon>
        <taxon>Pseudomonadati</taxon>
        <taxon>Pseudomonadota</taxon>
        <taxon>Betaproteobacteria</taxon>
        <taxon>Rhodocyclales</taxon>
        <taxon>Azonexaceae</taxon>
        <taxon>Dechloromonas</taxon>
    </lineage>
</organism>
<feature type="signal peptide" evidence="11">
    <location>
        <begin position="1"/>
        <end position="26"/>
    </location>
</feature>
<evidence type="ECO:0000256" key="11">
    <source>
        <dbReference type="SAM" id="SignalP"/>
    </source>
</evidence>
<dbReference type="EMBL" id="JAKLTN010000002">
    <property type="protein sequence ID" value="MCG2577429.1"/>
    <property type="molecule type" value="Genomic_DNA"/>
</dbReference>
<dbReference type="Pfam" id="PF03748">
    <property type="entry name" value="FliL"/>
    <property type="match status" value="1"/>
</dbReference>
<evidence type="ECO:0000256" key="10">
    <source>
        <dbReference type="RuleBase" id="RU364125"/>
    </source>
</evidence>
<sequence length="133" mass="14727">MSLTYRVCKTLLAVGVILLTSLFPLAASANDHGGGGAPEPMVFTFNLGDRAYVQFGLIFETGSPEAAHELVVYRPKIQHEIILLMSGKEEAHLRTLAGKKELIEEVIELANHIIHEDRKDGVKEVLFTKFLIQ</sequence>
<keyword evidence="12" id="KW-0966">Cell projection</keyword>
<reference evidence="12" key="1">
    <citation type="submission" date="2022-01" db="EMBL/GenBank/DDBJ databases">
        <authorList>
            <person name="Jo J.-H."/>
            <person name="Im W.-T."/>
        </authorList>
    </citation>
    <scope>NUCLEOTIDE SEQUENCE</scope>
    <source>
        <strain evidence="12">XY25</strain>
    </source>
</reference>
<evidence type="ECO:0000313" key="12">
    <source>
        <dbReference type="EMBL" id="MCG2577429.1"/>
    </source>
</evidence>
<evidence type="ECO:0000256" key="6">
    <source>
        <dbReference type="ARBA" id="ARBA00022692"/>
    </source>
</evidence>
<evidence type="ECO:0000256" key="1">
    <source>
        <dbReference type="ARBA" id="ARBA00002254"/>
    </source>
</evidence>
<dbReference type="InterPro" id="IPR005503">
    <property type="entry name" value="FliL"/>
</dbReference>
<evidence type="ECO:0000256" key="8">
    <source>
        <dbReference type="ARBA" id="ARBA00022989"/>
    </source>
</evidence>
<dbReference type="PANTHER" id="PTHR35091">
    <property type="entry name" value="FLAGELLAR PROTEIN FLIL"/>
    <property type="match status" value="1"/>
</dbReference>
<keyword evidence="8" id="KW-1133">Transmembrane helix</keyword>
<evidence type="ECO:0000256" key="9">
    <source>
        <dbReference type="ARBA" id="ARBA00023136"/>
    </source>
</evidence>
<evidence type="ECO:0000256" key="3">
    <source>
        <dbReference type="ARBA" id="ARBA00008281"/>
    </source>
</evidence>
<keyword evidence="7 10" id="KW-0283">Flagellar rotation</keyword>
<keyword evidence="10" id="KW-0997">Cell inner membrane</keyword>
<keyword evidence="12" id="KW-0282">Flagellum</keyword>
<proteinExistence type="inferred from homology"/>
<name>A0ABS9K2L8_9RHOO</name>